<name>A0A6J6RYW2_9ZZZZ</name>
<dbReference type="PROSITE" id="PS00301">
    <property type="entry name" value="G_TR_1"/>
    <property type="match status" value="1"/>
</dbReference>
<dbReference type="SUPFAM" id="SSF50465">
    <property type="entry name" value="EF-Tu/eEF-1alpha/eIF2-gamma C-terminal domain"/>
    <property type="match status" value="1"/>
</dbReference>
<dbReference type="InterPro" id="IPR009001">
    <property type="entry name" value="Transl_elong_EF1A/Init_IF2_C"/>
</dbReference>
<dbReference type="FunFam" id="3.40.50.300:FF:000119">
    <property type="entry name" value="Sulfate adenylyltransferase subunit 1"/>
    <property type="match status" value="1"/>
</dbReference>
<sequence length="426" mass="46050">MVIDVRAGTASTLRIATAGSVDDGKSTLIGRLLHDTKTVFEDQLQAMEKASRRYGDGTTNLALLTDGLRAEREQGITIDVAHRYFATPRRSFIVADTPGHAQYTRNMVTGASTSDVAIVLVDARHGVVEQTRRHALIASLLGVQHIVLAVNKMDLVDWQQSVYLAVVDDLQRFVRALDNPVPVTAIPMSALLGDNVVDGSEHIPWYIGPPLLAFLEDFETRVHADLGARVHVQRVIRPQGGEHADFRGQAGVVSGGWLRTGDDVVIQPSGKKATVGGLYRWGNPVNEAGPGHAVVVELTTDVDVARGDVFVSTGATPPLVGDEVEADICWMIDRPLSTGSRWWFKHGTRAGQAVVTEVLYAIDPTTLEQHGADELNLNELGRIRLQLGEAIVADPYHVLPETGRMILIDPADNNTAGAAMIRSLVG</sequence>
<protein>
    <recommendedName>
        <fullName evidence="1">sulfate adenylyltransferase</fullName>
        <ecNumber evidence="1">2.7.7.4</ecNumber>
    </recommendedName>
</protein>
<evidence type="ECO:0000256" key="5">
    <source>
        <dbReference type="ARBA" id="ARBA00022840"/>
    </source>
</evidence>
<keyword evidence="6" id="KW-0342">GTP-binding</keyword>
<dbReference type="GO" id="GO:0004781">
    <property type="term" value="F:sulfate adenylyltransferase (ATP) activity"/>
    <property type="evidence" value="ECO:0007669"/>
    <property type="project" value="UniProtKB-EC"/>
</dbReference>
<dbReference type="Pfam" id="PF00009">
    <property type="entry name" value="GTP_EFTU"/>
    <property type="match status" value="1"/>
</dbReference>
<dbReference type="SUPFAM" id="SSF52540">
    <property type="entry name" value="P-loop containing nucleoside triphosphate hydrolases"/>
    <property type="match status" value="1"/>
</dbReference>
<dbReference type="InterPro" id="IPR031157">
    <property type="entry name" value="G_TR_CS"/>
</dbReference>
<dbReference type="CDD" id="cd04166">
    <property type="entry name" value="CysN_ATPS"/>
    <property type="match status" value="1"/>
</dbReference>
<evidence type="ECO:0000256" key="3">
    <source>
        <dbReference type="ARBA" id="ARBA00022695"/>
    </source>
</evidence>
<dbReference type="AlphaFoldDB" id="A0A6J6RYW2"/>
<dbReference type="PANTHER" id="PTHR23115">
    <property type="entry name" value="TRANSLATION FACTOR"/>
    <property type="match status" value="1"/>
</dbReference>
<dbReference type="NCBIfam" id="TIGR02034">
    <property type="entry name" value="CysN"/>
    <property type="match status" value="1"/>
</dbReference>
<dbReference type="PRINTS" id="PR00315">
    <property type="entry name" value="ELONGATNFCT"/>
</dbReference>
<dbReference type="InterPro" id="IPR027417">
    <property type="entry name" value="P-loop_NTPase"/>
</dbReference>
<dbReference type="InterPro" id="IPR009000">
    <property type="entry name" value="Transl_B-barrel_sf"/>
</dbReference>
<dbReference type="InterPro" id="IPR000795">
    <property type="entry name" value="T_Tr_GTP-bd_dom"/>
</dbReference>
<dbReference type="Gene3D" id="3.40.50.300">
    <property type="entry name" value="P-loop containing nucleotide triphosphate hydrolases"/>
    <property type="match status" value="1"/>
</dbReference>
<organism evidence="8">
    <name type="scientific">freshwater metagenome</name>
    <dbReference type="NCBI Taxonomy" id="449393"/>
    <lineage>
        <taxon>unclassified sequences</taxon>
        <taxon>metagenomes</taxon>
        <taxon>ecological metagenomes</taxon>
    </lineage>
</organism>
<evidence type="ECO:0000256" key="1">
    <source>
        <dbReference type="ARBA" id="ARBA00012391"/>
    </source>
</evidence>
<dbReference type="InterPro" id="IPR044139">
    <property type="entry name" value="CysN_NoDQ_III"/>
</dbReference>
<proteinExistence type="predicted"/>
<gene>
    <name evidence="8" type="ORF">UFOPK2602_02149</name>
</gene>
<dbReference type="CDD" id="cd04095">
    <property type="entry name" value="CysN_NoDQ_III"/>
    <property type="match status" value="1"/>
</dbReference>
<keyword evidence="3" id="KW-0548">Nucleotidyltransferase</keyword>
<dbReference type="GO" id="GO:0005525">
    <property type="term" value="F:GTP binding"/>
    <property type="evidence" value="ECO:0007669"/>
    <property type="project" value="UniProtKB-KW"/>
</dbReference>
<evidence type="ECO:0000313" key="8">
    <source>
        <dbReference type="EMBL" id="CAB4727567.1"/>
    </source>
</evidence>
<dbReference type="Pfam" id="PF22594">
    <property type="entry name" value="GTP-eEF1A_C"/>
    <property type="match status" value="1"/>
</dbReference>
<keyword evidence="2" id="KW-0808">Transferase</keyword>
<dbReference type="GO" id="GO:0006790">
    <property type="term" value="P:sulfur compound metabolic process"/>
    <property type="evidence" value="ECO:0007669"/>
    <property type="project" value="InterPro"/>
</dbReference>
<reference evidence="8" key="1">
    <citation type="submission" date="2020-05" db="EMBL/GenBank/DDBJ databases">
        <authorList>
            <person name="Chiriac C."/>
            <person name="Salcher M."/>
            <person name="Ghai R."/>
            <person name="Kavagutti S V."/>
        </authorList>
    </citation>
    <scope>NUCLEOTIDE SEQUENCE</scope>
</reference>
<evidence type="ECO:0000256" key="2">
    <source>
        <dbReference type="ARBA" id="ARBA00022679"/>
    </source>
</evidence>
<accession>A0A6J6RYW2</accession>
<keyword evidence="4" id="KW-0547">Nucleotide-binding</keyword>
<dbReference type="EC" id="2.7.7.4" evidence="1"/>
<dbReference type="SUPFAM" id="SSF50447">
    <property type="entry name" value="Translation proteins"/>
    <property type="match status" value="1"/>
</dbReference>
<feature type="domain" description="Tr-type G" evidence="7">
    <location>
        <begin position="10"/>
        <end position="223"/>
    </location>
</feature>
<evidence type="ECO:0000256" key="4">
    <source>
        <dbReference type="ARBA" id="ARBA00022741"/>
    </source>
</evidence>
<dbReference type="Gene3D" id="2.40.30.10">
    <property type="entry name" value="Translation factors"/>
    <property type="match status" value="2"/>
</dbReference>
<dbReference type="InterPro" id="IPR011779">
    <property type="entry name" value="SO4_adenylTrfase_lsu"/>
</dbReference>
<evidence type="ECO:0000259" key="7">
    <source>
        <dbReference type="PROSITE" id="PS51722"/>
    </source>
</evidence>
<dbReference type="InterPro" id="IPR050100">
    <property type="entry name" value="TRAFAC_GTPase_members"/>
</dbReference>
<dbReference type="GO" id="GO:0005524">
    <property type="term" value="F:ATP binding"/>
    <property type="evidence" value="ECO:0007669"/>
    <property type="project" value="UniProtKB-KW"/>
</dbReference>
<dbReference type="InterPro" id="IPR054696">
    <property type="entry name" value="GTP-eEF1A_C"/>
</dbReference>
<keyword evidence="5" id="KW-0067">ATP-binding</keyword>
<dbReference type="PROSITE" id="PS51722">
    <property type="entry name" value="G_TR_2"/>
    <property type="match status" value="1"/>
</dbReference>
<dbReference type="EMBL" id="CAEZXX010000202">
    <property type="protein sequence ID" value="CAB4727567.1"/>
    <property type="molecule type" value="Genomic_DNA"/>
</dbReference>
<dbReference type="GO" id="GO:0003924">
    <property type="term" value="F:GTPase activity"/>
    <property type="evidence" value="ECO:0007669"/>
    <property type="project" value="InterPro"/>
</dbReference>
<dbReference type="InterPro" id="IPR041757">
    <property type="entry name" value="CysN_GTP-bd"/>
</dbReference>
<evidence type="ECO:0000256" key="6">
    <source>
        <dbReference type="ARBA" id="ARBA00023134"/>
    </source>
</evidence>